<reference evidence="2" key="1">
    <citation type="submission" date="2006-10" db="EMBL/GenBank/DDBJ databases">
        <authorList>
            <person name="Amadeo P."/>
            <person name="Zhao Q."/>
            <person name="Wortman J."/>
            <person name="Fraser-Liggett C."/>
            <person name="Carlton J."/>
        </authorList>
    </citation>
    <scope>NUCLEOTIDE SEQUENCE</scope>
    <source>
        <strain evidence="2">G3</strain>
    </source>
</reference>
<dbReference type="EMBL" id="DS113209">
    <property type="protein sequence ID" value="EAY19314.1"/>
    <property type="molecule type" value="Genomic_DNA"/>
</dbReference>
<feature type="compositionally biased region" description="Low complexity" evidence="1">
    <location>
        <begin position="217"/>
        <end position="228"/>
    </location>
</feature>
<feature type="compositionally biased region" description="Polar residues" evidence="1">
    <location>
        <begin position="192"/>
        <end position="205"/>
    </location>
</feature>
<keyword evidence="3" id="KW-1185">Reference proteome</keyword>
<reference evidence="2" key="2">
    <citation type="journal article" date="2007" name="Science">
        <title>Draft genome sequence of the sexually transmitted pathogen Trichomonas vaginalis.</title>
        <authorList>
            <person name="Carlton J.M."/>
            <person name="Hirt R.P."/>
            <person name="Silva J.C."/>
            <person name="Delcher A.L."/>
            <person name="Schatz M."/>
            <person name="Zhao Q."/>
            <person name="Wortman J.R."/>
            <person name="Bidwell S.L."/>
            <person name="Alsmark U.C.M."/>
            <person name="Besteiro S."/>
            <person name="Sicheritz-Ponten T."/>
            <person name="Noel C.J."/>
            <person name="Dacks J.B."/>
            <person name="Foster P.G."/>
            <person name="Simillion C."/>
            <person name="Van de Peer Y."/>
            <person name="Miranda-Saavedra D."/>
            <person name="Barton G.J."/>
            <person name="Westrop G.D."/>
            <person name="Mueller S."/>
            <person name="Dessi D."/>
            <person name="Fiori P.L."/>
            <person name="Ren Q."/>
            <person name="Paulsen I."/>
            <person name="Zhang H."/>
            <person name="Bastida-Corcuera F.D."/>
            <person name="Simoes-Barbosa A."/>
            <person name="Brown M.T."/>
            <person name="Hayes R.D."/>
            <person name="Mukherjee M."/>
            <person name="Okumura C.Y."/>
            <person name="Schneider R."/>
            <person name="Smith A.J."/>
            <person name="Vanacova S."/>
            <person name="Villalvazo M."/>
            <person name="Haas B.J."/>
            <person name="Pertea M."/>
            <person name="Feldblyum T.V."/>
            <person name="Utterback T.R."/>
            <person name="Shu C.L."/>
            <person name="Osoegawa K."/>
            <person name="de Jong P.J."/>
            <person name="Hrdy I."/>
            <person name="Horvathova L."/>
            <person name="Zubacova Z."/>
            <person name="Dolezal P."/>
            <person name="Malik S.B."/>
            <person name="Logsdon J.M. Jr."/>
            <person name="Henze K."/>
            <person name="Gupta A."/>
            <person name="Wang C.C."/>
            <person name="Dunne R.L."/>
            <person name="Upcroft J.A."/>
            <person name="Upcroft P."/>
            <person name="White O."/>
            <person name="Salzberg S.L."/>
            <person name="Tang P."/>
            <person name="Chiu C.-H."/>
            <person name="Lee Y.-S."/>
            <person name="Embley T.M."/>
            <person name="Coombs G.H."/>
            <person name="Mottram J.C."/>
            <person name="Tachezy J."/>
            <person name="Fraser-Liggett C.M."/>
            <person name="Johnson P.J."/>
        </authorList>
    </citation>
    <scope>NUCLEOTIDE SEQUENCE [LARGE SCALE GENOMIC DNA]</scope>
    <source>
        <strain evidence="2">G3</strain>
    </source>
</reference>
<dbReference type="VEuPathDB" id="TrichDB:TVAGG3_0290300"/>
<organism evidence="2 3">
    <name type="scientific">Trichomonas vaginalis (strain ATCC PRA-98 / G3)</name>
    <dbReference type="NCBI Taxonomy" id="412133"/>
    <lineage>
        <taxon>Eukaryota</taxon>
        <taxon>Metamonada</taxon>
        <taxon>Parabasalia</taxon>
        <taxon>Trichomonadida</taxon>
        <taxon>Trichomonadidae</taxon>
        <taxon>Trichomonas</taxon>
    </lineage>
</organism>
<sequence>MEWDFKFLELVRNYDNILGRPNIDAIVDEWESTSSDFAAKFYIPRPMGRTTLLKEILNYIDDSMDFKSSLRSVIPALLIVYDNTAFSEDVYSLKYQSAMRVIHMLSTLSMSCIDLFVIKPFYCKCKTFLVDSSTYLDLQDREKRKTLPHVTFPNEPLSELKSSSLYSNEHRYQCHTPPARTKRPNLVLHPPTTETSSLKSPYLSQSAPLSPLREFSRSISSTSGPRSPLVVFKGNRSHTPLKAVRSSWSKV</sequence>
<name>A2DJV0_TRIV3</name>
<dbReference type="RefSeq" id="XP_001580300.1">
    <property type="nucleotide sequence ID" value="XM_001580250.1"/>
</dbReference>
<feature type="region of interest" description="Disordered" evidence="1">
    <location>
        <begin position="214"/>
        <end position="233"/>
    </location>
</feature>
<evidence type="ECO:0000313" key="3">
    <source>
        <dbReference type="Proteomes" id="UP000001542"/>
    </source>
</evidence>
<dbReference type="InParanoid" id="A2DJV0"/>
<gene>
    <name evidence="2" type="ORF">TVAG_452280</name>
</gene>
<proteinExistence type="predicted"/>
<dbReference type="VEuPathDB" id="TrichDB:TVAG_452280"/>
<evidence type="ECO:0000256" key="1">
    <source>
        <dbReference type="SAM" id="MobiDB-lite"/>
    </source>
</evidence>
<evidence type="ECO:0000313" key="2">
    <source>
        <dbReference type="EMBL" id="EAY19314.1"/>
    </source>
</evidence>
<feature type="region of interest" description="Disordered" evidence="1">
    <location>
        <begin position="172"/>
        <end position="205"/>
    </location>
</feature>
<dbReference type="KEGG" id="tva:5464839"/>
<accession>A2DJV0</accession>
<dbReference type="Proteomes" id="UP000001542">
    <property type="component" value="Unassembled WGS sequence"/>
</dbReference>
<dbReference type="AlphaFoldDB" id="A2DJV0"/>
<protein>
    <submittedName>
        <fullName evidence="2">Uncharacterized protein</fullName>
    </submittedName>
</protein>